<comment type="caution">
    <text evidence="1">The sequence shown here is derived from an EMBL/GenBank/DDBJ whole genome shotgun (WGS) entry which is preliminary data.</text>
</comment>
<name>A0A4C1WEZ1_EUMVA</name>
<gene>
    <name evidence="1" type="ORF">EVAR_29531_1</name>
</gene>
<dbReference type="AlphaFoldDB" id="A0A4C1WEZ1"/>
<keyword evidence="2" id="KW-1185">Reference proteome</keyword>
<evidence type="ECO:0000313" key="2">
    <source>
        <dbReference type="Proteomes" id="UP000299102"/>
    </source>
</evidence>
<evidence type="ECO:0000313" key="1">
    <source>
        <dbReference type="EMBL" id="GBP49918.1"/>
    </source>
</evidence>
<dbReference type="EMBL" id="BGZK01000554">
    <property type="protein sequence ID" value="GBP49918.1"/>
    <property type="molecule type" value="Genomic_DNA"/>
</dbReference>
<reference evidence="1 2" key="1">
    <citation type="journal article" date="2019" name="Commun. Biol.">
        <title>The bagworm genome reveals a unique fibroin gene that provides high tensile strength.</title>
        <authorList>
            <person name="Kono N."/>
            <person name="Nakamura H."/>
            <person name="Ohtoshi R."/>
            <person name="Tomita M."/>
            <person name="Numata K."/>
            <person name="Arakawa K."/>
        </authorList>
    </citation>
    <scope>NUCLEOTIDE SEQUENCE [LARGE SCALE GENOMIC DNA]</scope>
</reference>
<protein>
    <submittedName>
        <fullName evidence="1">Uncharacterized protein</fullName>
    </submittedName>
</protein>
<dbReference type="PROSITE" id="PS51257">
    <property type="entry name" value="PROKAR_LIPOPROTEIN"/>
    <property type="match status" value="1"/>
</dbReference>
<dbReference type="OrthoDB" id="7490514at2759"/>
<proteinExistence type="predicted"/>
<accession>A0A4C1WEZ1</accession>
<organism evidence="1 2">
    <name type="scientific">Eumeta variegata</name>
    <name type="common">Bagworm moth</name>
    <name type="synonym">Eumeta japonica</name>
    <dbReference type="NCBI Taxonomy" id="151549"/>
    <lineage>
        <taxon>Eukaryota</taxon>
        <taxon>Metazoa</taxon>
        <taxon>Ecdysozoa</taxon>
        <taxon>Arthropoda</taxon>
        <taxon>Hexapoda</taxon>
        <taxon>Insecta</taxon>
        <taxon>Pterygota</taxon>
        <taxon>Neoptera</taxon>
        <taxon>Endopterygota</taxon>
        <taxon>Lepidoptera</taxon>
        <taxon>Glossata</taxon>
        <taxon>Ditrysia</taxon>
        <taxon>Tineoidea</taxon>
        <taxon>Psychidae</taxon>
        <taxon>Oiketicinae</taxon>
        <taxon>Eumeta</taxon>
    </lineage>
</organism>
<sequence length="101" mass="11274">MQEVRSAISSLTSAVGACNGRISDLVIRVESIALELNERDQDMICNDLEIAGILEEKNESSVYLILSVATKLGVSLDERYVDSIERVNMTRRTNTRDSERP</sequence>
<dbReference type="Proteomes" id="UP000299102">
    <property type="component" value="Unassembled WGS sequence"/>
</dbReference>